<keyword evidence="4" id="KW-1185">Reference proteome</keyword>
<evidence type="ECO:0000256" key="1">
    <source>
        <dbReference type="SAM" id="MobiDB-lite"/>
    </source>
</evidence>
<feature type="region of interest" description="Disordered" evidence="1">
    <location>
        <begin position="71"/>
        <end position="103"/>
    </location>
</feature>
<dbReference type="AlphaFoldDB" id="A0A0H3KFP1"/>
<accession>A0A0H3KFP1</accession>
<dbReference type="RefSeq" id="WP_012214377.1">
    <property type="nucleotide sequence ID" value="NC_010084.1"/>
</dbReference>
<protein>
    <recommendedName>
        <fullName evidence="5">DUF4148 domain-containing protein</fullName>
    </recommendedName>
</protein>
<feature type="compositionally biased region" description="Basic and acidic residues" evidence="1">
    <location>
        <begin position="71"/>
        <end position="85"/>
    </location>
</feature>
<keyword evidence="2" id="KW-0732">Signal</keyword>
<evidence type="ECO:0000313" key="3">
    <source>
        <dbReference type="EMBL" id="BAG42067.1"/>
    </source>
</evidence>
<dbReference type="PROSITE" id="PS51257">
    <property type="entry name" value="PROKAR_LIPOPROTEIN"/>
    <property type="match status" value="1"/>
</dbReference>
<dbReference type="Proteomes" id="UP000008815">
    <property type="component" value="Chromosome 1"/>
</dbReference>
<dbReference type="Pfam" id="PF13663">
    <property type="entry name" value="DUF4148"/>
    <property type="match status" value="1"/>
</dbReference>
<name>A0A0H3KFP1_BURM1</name>
<feature type="compositionally biased region" description="Basic and acidic residues" evidence="1">
    <location>
        <begin position="94"/>
        <end position="103"/>
    </location>
</feature>
<feature type="signal peptide" evidence="2">
    <location>
        <begin position="1"/>
        <end position="19"/>
    </location>
</feature>
<evidence type="ECO:0008006" key="5">
    <source>
        <dbReference type="Google" id="ProtNLM"/>
    </source>
</evidence>
<sequence length="103" mass="11021">MNTLKQAVCAALLIGSACAAHGQTASRPLTRAEVRQELAELQAVGYRASLASSPNFPDDMQTIMRRAAAARERAGYGDTGREIVESGKPALPRAADRETYAHH</sequence>
<dbReference type="InterPro" id="IPR025421">
    <property type="entry name" value="DUF4148"/>
</dbReference>
<evidence type="ECO:0000313" key="4">
    <source>
        <dbReference type="Proteomes" id="UP000008815"/>
    </source>
</evidence>
<feature type="chain" id="PRO_5002613484" description="DUF4148 domain-containing protein" evidence="2">
    <location>
        <begin position="20"/>
        <end position="103"/>
    </location>
</feature>
<dbReference type="KEGG" id="bmj:BMULJ_00087"/>
<proteinExistence type="predicted"/>
<evidence type="ECO:0000256" key="2">
    <source>
        <dbReference type="SAM" id="SignalP"/>
    </source>
</evidence>
<gene>
    <name evidence="3" type="ordered locus">BMULJ_00087</name>
</gene>
<dbReference type="KEGG" id="bmu:Bmul_3142"/>
<dbReference type="EMBL" id="AP009385">
    <property type="protein sequence ID" value="BAG42067.1"/>
    <property type="molecule type" value="Genomic_DNA"/>
</dbReference>
<organism evidence="3 4">
    <name type="scientific">Burkholderia multivorans (strain ATCC 17616 / 249)</name>
    <dbReference type="NCBI Taxonomy" id="395019"/>
    <lineage>
        <taxon>Bacteria</taxon>
        <taxon>Pseudomonadati</taxon>
        <taxon>Pseudomonadota</taxon>
        <taxon>Betaproteobacteria</taxon>
        <taxon>Burkholderiales</taxon>
        <taxon>Burkholderiaceae</taxon>
        <taxon>Burkholderia</taxon>
        <taxon>Burkholderia cepacia complex</taxon>
    </lineage>
</organism>
<reference evidence="3 4" key="1">
    <citation type="submission" date="2007-04" db="EMBL/GenBank/DDBJ databases">
        <title>Complete genome sequence of Burkholderia multivorans ATCC 17616.</title>
        <authorList>
            <person name="Ohtsubo Y."/>
            <person name="Yamashita A."/>
            <person name="Kurokawa K."/>
            <person name="Takami H."/>
            <person name="Yuhara S."/>
            <person name="Nishiyama E."/>
            <person name="Endo R."/>
            <person name="Miyazaki R."/>
            <person name="Ono A."/>
            <person name="Yano K."/>
            <person name="Ito M."/>
            <person name="Sota M."/>
            <person name="Yuji N."/>
            <person name="Hattori M."/>
            <person name="Tsuda M."/>
        </authorList>
    </citation>
    <scope>NUCLEOTIDE SEQUENCE [LARGE SCALE GENOMIC DNA]</scope>
    <source>
        <strain evidence="4">ATCC 17616 / 249</strain>
    </source>
</reference>
<dbReference type="HOGENOM" id="CLU_117081_4_1_4"/>